<proteinExistence type="predicted"/>
<keyword evidence="2" id="KW-1185">Reference proteome</keyword>
<evidence type="ECO:0000313" key="2">
    <source>
        <dbReference type="Proteomes" id="UP001241377"/>
    </source>
</evidence>
<evidence type="ECO:0000313" key="1">
    <source>
        <dbReference type="EMBL" id="KAJ9110419.1"/>
    </source>
</evidence>
<gene>
    <name evidence="1" type="ORF">QFC19_001544</name>
</gene>
<reference evidence="1" key="1">
    <citation type="submission" date="2023-04" db="EMBL/GenBank/DDBJ databases">
        <title>Draft Genome sequencing of Naganishia species isolated from polar environments using Oxford Nanopore Technology.</title>
        <authorList>
            <person name="Leo P."/>
            <person name="Venkateswaran K."/>
        </authorList>
    </citation>
    <scope>NUCLEOTIDE SEQUENCE</scope>
    <source>
        <strain evidence="1">MNA-CCFEE 5261</strain>
    </source>
</reference>
<name>A0ACC2WGT5_9TREE</name>
<dbReference type="EMBL" id="JASBWR010000012">
    <property type="protein sequence ID" value="KAJ9110419.1"/>
    <property type="molecule type" value="Genomic_DNA"/>
</dbReference>
<protein>
    <submittedName>
        <fullName evidence="1">Uncharacterized protein</fullName>
    </submittedName>
</protein>
<organism evidence="1 2">
    <name type="scientific">Naganishia cerealis</name>
    <dbReference type="NCBI Taxonomy" id="610337"/>
    <lineage>
        <taxon>Eukaryota</taxon>
        <taxon>Fungi</taxon>
        <taxon>Dikarya</taxon>
        <taxon>Basidiomycota</taxon>
        <taxon>Agaricomycotina</taxon>
        <taxon>Tremellomycetes</taxon>
        <taxon>Filobasidiales</taxon>
        <taxon>Filobasidiaceae</taxon>
        <taxon>Naganishia</taxon>
    </lineage>
</organism>
<comment type="caution">
    <text evidence="1">The sequence shown here is derived from an EMBL/GenBank/DDBJ whole genome shotgun (WGS) entry which is preliminary data.</text>
</comment>
<sequence>MEFIFHGTGTSSALPLVPCVTSTPRISDIQCRCCREAVASMVHPGEEDEDVGAARVNGGERNKRGNTGGIVRKRGEDGEWKTIVIDVGKTFRDQATWLFRKHQIRRIDAVILTHGHQDAIAGLGKSLIHDLRAFTAPPSPQAGAIIPIYLSRATLDAVAQQFPYLVDRNQATGGGDVPSLDFRVFDDDDDVVGGQGIGGGFDVAGIRVVPLPVHHGKYFTPPDQVERLDVPEKQTQPQPQPQTAPQTPPQMMQTKLDGVDGRNAIQPSLTSLLHRKIDESVKATVPFYCYGFVICLHLSPRATYFVGFTHPNAHDEWVAACREVEGTRTVGEEDGFLRAVGESAVKQGEVMESVWERARGEWKGFVRPAYDGQVVRIE</sequence>
<dbReference type="Proteomes" id="UP001241377">
    <property type="component" value="Unassembled WGS sequence"/>
</dbReference>
<accession>A0ACC2WGT5</accession>